<reference evidence="2 3" key="1">
    <citation type="submission" date="2019-10" db="EMBL/GenBank/DDBJ databases">
        <title>Isolation and characterization of Methanoculleus sp. Wushi-C6 from a hot spring well.</title>
        <authorList>
            <person name="Chen S.-C."/>
            <person name="Lan Z.-H."/>
            <person name="You Y.-T."/>
            <person name="Lai M.-C."/>
        </authorList>
    </citation>
    <scope>NUCLEOTIDE SEQUENCE [LARGE SCALE GENOMIC DNA]</scope>
    <source>
        <strain evidence="2 3">Wushi-C6</strain>
    </source>
</reference>
<comment type="caution">
    <text evidence="2">The sequence shown here is derived from an EMBL/GenBank/DDBJ whole genome shotgun (WGS) entry which is preliminary data.</text>
</comment>
<keyword evidence="1" id="KW-0472">Membrane</keyword>
<gene>
    <name evidence="2" type="ORF">F8E02_02950</name>
</gene>
<evidence type="ECO:0008006" key="4">
    <source>
        <dbReference type="Google" id="ProtNLM"/>
    </source>
</evidence>
<keyword evidence="3" id="KW-1185">Reference proteome</keyword>
<dbReference type="EMBL" id="WBKO01000001">
    <property type="protein sequence ID" value="MDV2480981.1"/>
    <property type="molecule type" value="Genomic_DNA"/>
</dbReference>
<proteinExistence type="predicted"/>
<feature type="transmembrane region" description="Helical" evidence="1">
    <location>
        <begin position="12"/>
        <end position="33"/>
    </location>
</feature>
<protein>
    <recommendedName>
        <fullName evidence="4">DUF4382 domain-containing protein</fullName>
    </recommendedName>
</protein>
<evidence type="ECO:0000256" key="1">
    <source>
        <dbReference type="SAM" id="Phobius"/>
    </source>
</evidence>
<evidence type="ECO:0000313" key="2">
    <source>
        <dbReference type="EMBL" id="MDV2480981.1"/>
    </source>
</evidence>
<keyword evidence="1" id="KW-0812">Transmembrane</keyword>
<keyword evidence="1" id="KW-1133">Transmembrane helix</keyword>
<evidence type="ECO:0000313" key="3">
    <source>
        <dbReference type="Proteomes" id="UP001281203"/>
    </source>
</evidence>
<dbReference type="Proteomes" id="UP001281203">
    <property type="component" value="Unassembled WGS sequence"/>
</dbReference>
<sequence>MGKDRRKTGKTILNLLIAVGFLAVVVFLLFLAAGSVETTMPNNSYAIKITGLSDLVVNGTATVMVPVPAISEEMLTGRHQAFGWQTAVRETPYGRMLAFTTTGSYAPDISVSSGEFEKREEPRLLVPVLATPDMNIEEFSRLPGGTYTSVVFLDGFVPPSEDAAPVRFTLEYRGGGGMKHLVKEDTWTATVDTTVPGAASGFVPVPAEYQVVAGGIRF</sequence>
<organism evidence="2 3">
    <name type="scientific">Methanoculleus caldifontis</name>
    <dbReference type="NCBI Taxonomy" id="2651577"/>
    <lineage>
        <taxon>Archaea</taxon>
        <taxon>Methanobacteriati</taxon>
        <taxon>Methanobacteriota</taxon>
        <taxon>Stenosarchaea group</taxon>
        <taxon>Methanomicrobia</taxon>
        <taxon>Methanomicrobiales</taxon>
        <taxon>Methanomicrobiaceae</taxon>
        <taxon>Methanoculleus</taxon>
    </lineage>
</organism>
<accession>A0ABU3X0L4</accession>
<name>A0ABU3X0L4_9EURY</name>